<dbReference type="GO" id="GO:0008270">
    <property type="term" value="F:zinc ion binding"/>
    <property type="evidence" value="ECO:0007669"/>
    <property type="project" value="UniProtKB-KW"/>
</dbReference>
<keyword evidence="2 4" id="KW-0863">Zinc-finger</keyword>
<dbReference type="VEuPathDB" id="PlasmoDB:PRG01_0606600"/>
<dbReference type="Gene3D" id="6.10.140.2220">
    <property type="match status" value="1"/>
</dbReference>
<keyword evidence="5" id="KW-0175">Coiled coil</keyword>
<dbReference type="SUPFAM" id="SSF144232">
    <property type="entry name" value="HIT/MYND zinc finger-like"/>
    <property type="match status" value="1"/>
</dbReference>
<evidence type="ECO:0000256" key="5">
    <source>
        <dbReference type="SAM" id="Coils"/>
    </source>
</evidence>
<dbReference type="InterPro" id="IPR002893">
    <property type="entry name" value="Znf_MYND"/>
</dbReference>
<keyword evidence="3" id="KW-0862">Zinc</keyword>
<evidence type="ECO:0000256" key="4">
    <source>
        <dbReference type="PROSITE-ProRule" id="PRU00134"/>
    </source>
</evidence>
<dbReference type="OrthoDB" id="432970at2759"/>
<dbReference type="InterPro" id="IPR052298">
    <property type="entry name" value="ZMYND10"/>
</dbReference>
<evidence type="ECO:0000313" key="8">
    <source>
        <dbReference type="Proteomes" id="UP000240500"/>
    </source>
</evidence>
<accession>A0A2P9D8N2</accession>
<evidence type="ECO:0000256" key="3">
    <source>
        <dbReference type="ARBA" id="ARBA00022833"/>
    </source>
</evidence>
<keyword evidence="1" id="KW-0479">Metal-binding</keyword>
<dbReference type="Pfam" id="PF01753">
    <property type="entry name" value="zf-MYND"/>
    <property type="match status" value="1"/>
</dbReference>
<organism evidence="7 8">
    <name type="scientific">Plasmodium reichenowi</name>
    <dbReference type="NCBI Taxonomy" id="5854"/>
    <lineage>
        <taxon>Eukaryota</taxon>
        <taxon>Sar</taxon>
        <taxon>Alveolata</taxon>
        <taxon>Apicomplexa</taxon>
        <taxon>Aconoidasida</taxon>
        <taxon>Haemosporida</taxon>
        <taxon>Plasmodiidae</taxon>
        <taxon>Plasmodium</taxon>
        <taxon>Plasmodium (Laverania)</taxon>
    </lineage>
</organism>
<feature type="domain" description="MYND-type" evidence="6">
    <location>
        <begin position="444"/>
        <end position="483"/>
    </location>
</feature>
<dbReference type="PROSITE" id="PS01360">
    <property type="entry name" value="ZF_MYND_1"/>
    <property type="match status" value="1"/>
</dbReference>
<feature type="coiled-coil region" evidence="5">
    <location>
        <begin position="411"/>
        <end position="438"/>
    </location>
</feature>
<dbReference type="PROSITE" id="PS50865">
    <property type="entry name" value="ZF_MYND_2"/>
    <property type="match status" value="1"/>
</dbReference>
<dbReference type="PANTHER" id="PTHR13244:SF7">
    <property type="entry name" value="ZINC FINGER MYND DOMAIN-CONTAINING PROTEIN 10"/>
    <property type="match status" value="1"/>
</dbReference>
<protein>
    <submittedName>
        <fullName evidence="7">MYND finger protein,putative</fullName>
    </submittedName>
</protein>
<evidence type="ECO:0000256" key="2">
    <source>
        <dbReference type="ARBA" id="ARBA00022771"/>
    </source>
</evidence>
<sequence>MNISDIEFLNHVNNIKNMDILQLFSKDWMIYHEHIVYINVYLHNHKDIIDIIQDERMNIILKKVKRKRKIYICEYVQNFELILRDLIKIYFIRFLYFEKKEENISILNKNEKVQYENMMDEDTLNHIRISSYILMYHELSLLNIFEFILYSDHVYEHIETYMINIISYVYSNLVSFLGTKSEQYFVKPISEMLINEMVLEEEDNTYNIDKLKIYLNIINILRNITDRIHLLNNTVVNKIVDYDMLLILIPLIEKKPWRHQNYVFEKNEWIRTDDHTLCSVEKQLWLILYTLILSDSCQQKYEMTNYRRNNILKLRKYMNEHMYEQLPPIKSLHTFIEHLYISKSIFPDKKNSYLMIDVVPEIFDEIKNDVLKNKKDIMSLFNNIRIKKELLKNISDVYLCIYEFDQENKRNKNKSIQNEEHKKMIKQEKEKINETENKQNDDECYLCNNCKELAELQCSQCKKTYYCSKECQMKDWINHRDVCSNIL</sequence>
<evidence type="ECO:0000259" key="6">
    <source>
        <dbReference type="PROSITE" id="PS50865"/>
    </source>
</evidence>
<name>A0A2P9D8N2_PLARE</name>
<dbReference type="EMBL" id="LT969569">
    <property type="protein sequence ID" value="SOV77415.1"/>
    <property type="molecule type" value="Genomic_DNA"/>
</dbReference>
<reference evidence="7 8" key="1">
    <citation type="submission" date="2016-09" db="EMBL/GenBank/DDBJ databases">
        <authorList>
            <consortium name="Pathogen Informatics"/>
        </authorList>
    </citation>
    <scope>NUCLEOTIDE SEQUENCE [LARGE SCALE GENOMIC DNA]</scope>
</reference>
<evidence type="ECO:0000313" key="7">
    <source>
        <dbReference type="EMBL" id="SOV77415.1"/>
    </source>
</evidence>
<proteinExistence type="predicted"/>
<evidence type="ECO:0000256" key="1">
    <source>
        <dbReference type="ARBA" id="ARBA00022723"/>
    </source>
</evidence>
<dbReference type="AlphaFoldDB" id="A0A2P9D8N2"/>
<dbReference type="PANTHER" id="PTHR13244">
    <property type="entry name" value="ZINC FINGER MYND DOMAIN CONTAINING PROTEIN 10"/>
    <property type="match status" value="1"/>
</dbReference>
<dbReference type="Proteomes" id="UP000240500">
    <property type="component" value="Chromosome 6"/>
</dbReference>
<dbReference type="GO" id="GO:0005737">
    <property type="term" value="C:cytoplasm"/>
    <property type="evidence" value="ECO:0007669"/>
    <property type="project" value="TreeGrafter"/>
</dbReference>
<gene>
    <name evidence="7" type="ORF">PRG01_0606600</name>
</gene>
<dbReference type="VEuPathDB" id="PlasmoDB:PRCDC_0605700"/>